<dbReference type="HOGENOM" id="CLU_2938960_0_0_9"/>
<dbReference type="EMBL" id="CP002404">
    <property type="protein sequence ID" value="ADU23814.1"/>
    <property type="molecule type" value="Genomic_DNA"/>
</dbReference>
<evidence type="ECO:0008006" key="3">
    <source>
        <dbReference type="Google" id="ProtNLM"/>
    </source>
</evidence>
<proteinExistence type="predicted"/>
<dbReference type="AlphaFoldDB" id="E6UJG8"/>
<evidence type="ECO:0000313" key="2">
    <source>
        <dbReference type="Proteomes" id="UP000006919"/>
    </source>
</evidence>
<dbReference type="OrthoDB" id="1823127at2"/>
<accession>E6UJG8</accession>
<reference evidence="2" key="1">
    <citation type="journal article" date="2011" name="J. Bacteriol.">
        <title>Complete genome of the cellulolytic ruminal bacterium Ruminococcus albus 7.</title>
        <authorList>
            <person name="Suen G."/>
            <person name="Stevenson D.M."/>
            <person name="Bruce D.C."/>
            <person name="Chertkov O."/>
            <person name="Copeland A."/>
            <person name="Cheng J.F."/>
            <person name="Detter C."/>
            <person name="Detter J.C."/>
            <person name="Goodwin L.A."/>
            <person name="Han C.S."/>
            <person name="Hauser L.J."/>
            <person name="Ivanova N.N."/>
            <person name="Kyrpides N.C."/>
            <person name="Land M.L."/>
            <person name="Lapidus A."/>
            <person name="Lucas S."/>
            <person name="Ovchinnikova G."/>
            <person name="Pitluck S."/>
            <person name="Tapia R."/>
            <person name="Woyke T."/>
            <person name="Boyum J."/>
            <person name="Mead D."/>
            <person name="Weimer P.J."/>
        </authorList>
    </citation>
    <scope>NUCLEOTIDE SEQUENCE [LARGE SCALE GENOMIC DNA]</scope>
    <source>
        <strain evidence="2">ATCC 27210 / DSM 20455 / JCM 14654 / NCDO 2250 / 7</strain>
        <plasmid evidence="2">pRUMAL01</plasmid>
    </source>
</reference>
<geneLocation type="plasmid" evidence="1 2">
    <name>pRUMAL01</name>
</geneLocation>
<protein>
    <recommendedName>
        <fullName evidence="3">DUF4314 domain-containing protein</fullName>
    </recommendedName>
</protein>
<keyword evidence="1" id="KW-0614">Plasmid</keyword>
<gene>
    <name evidence="1" type="ordered locus">Rumal_3352</name>
</gene>
<dbReference type="Proteomes" id="UP000006919">
    <property type="component" value="Plasmid pRUMAL01"/>
</dbReference>
<organism evidence="1 2">
    <name type="scientific">Ruminococcus albus (strain ATCC 27210 / DSM 20455 / JCM 14654 / NCDO 2250 / 7)</name>
    <dbReference type="NCBI Taxonomy" id="697329"/>
    <lineage>
        <taxon>Bacteria</taxon>
        <taxon>Bacillati</taxon>
        <taxon>Bacillota</taxon>
        <taxon>Clostridia</taxon>
        <taxon>Eubacteriales</taxon>
        <taxon>Oscillospiraceae</taxon>
        <taxon>Ruminococcus</taxon>
    </lineage>
</organism>
<sequence length="60" mass="6835">MSRVTVGEKVKILEDYLDIRKGSVATIIYIDDFDQVTVSWHSGGQSSFPEEYLYKMFAVA</sequence>
<name>E6UJG8_RUMA7</name>
<dbReference type="KEGG" id="ral:Rumal_3352"/>
<evidence type="ECO:0000313" key="1">
    <source>
        <dbReference type="EMBL" id="ADU23814.1"/>
    </source>
</evidence>